<proteinExistence type="predicted"/>
<sequence>MARTPQPRKEATSVRLEPKVKYLVEVAARIQRRSVTNYIEWALEESLKSVDLFEDSQQSVADYADKLWQIEESRRFVILAITRKDLLSFEEQKLWELIIKYPYLYLKKCPGAWTDENINYKQIENDWELLNLAINGDTEASRELSDHHDAMIYDQDLEKQQTDQKLKEFMDTLKTPVTKEDYDRQIKELNNFIADLFNIEK</sequence>
<name>A0ABY3X075_9GAMM</name>
<gene>
    <name evidence="1" type="ORF">MMG00_13990</name>
</gene>
<accession>A0ABY3X075</accession>
<reference evidence="1 2" key="1">
    <citation type="submission" date="2022-03" db="EMBL/GenBank/DDBJ databases">
        <title>Ignatzschineria rhizosphaerae HR5S32.</title>
        <authorList>
            <person name="Sun J.Q."/>
            <person name="Feng J.Y."/>
        </authorList>
    </citation>
    <scope>NUCLEOTIDE SEQUENCE [LARGE SCALE GENOMIC DNA]</scope>
    <source>
        <strain evidence="1 2">HR5S32</strain>
    </source>
</reference>
<dbReference type="SUPFAM" id="SSF47598">
    <property type="entry name" value="Ribbon-helix-helix"/>
    <property type="match status" value="1"/>
</dbReference>
<organism evidence="1 2">
    <name type="scientific">Ignatzschineria rhizosphaerae</name>
    <dbReference type="NCBI Taxonomy" id="2923279"/>
    <lineage>
        <taxon>Bacteria</taxon>
        <taxon>Pseudomonadati</taxon>
        <taxon>Pseudomonadota</taxon>
        <taxon>Gammaproteobacteria</taxon>
        <taxon>Cardiobacteriales</taxon>
        <taxon>Ignatzschineriaceae</taxon>
        <taxon>Ignatzschineria</taxon>
    </lineage>
</organism>
<dbReference type="EMBL" id="CP093379">
    <property type="protein sequence ID" value="UNM96282.1"/>
    <property type="molecule type" value="Genomic_DNA"/>
</dbReference>
<dbReference type="InterPro" id="IPR010985">
    <property type="entry name" value="Ribbon_hlx_hlx"/>
</dbReference>
<keyword evidence="2" id="KW-1185">Reference proteome</keyword>
<dbReference type="RefSeq" id="WP_242149535.1">
    <property type="nucleotide sequence ID" value="NZ_CP093379.1"/>
</dbReference>
<evidence type="ECO:0000313" key="2">
    <source>
        <dbReference type="Proteomes" id="UP000829542"/>
    </source>
</evidence>
<dbReference type="Proteomes" id="UP000829542">
    <property type="component" value="Chromosome"/>
</dbReference>
<protein>
    <submittedName>
        <fullName evidence="1">Uncharacterized protein</fullName>
    </submittedName>
</protein>
<evidence type="ECO:0000313" key="1">
    <source>
        <dbReference type="EMBL" id="UNM96282.1"/>
    </source>
</evidence>